<protein>
    <submittedName>
        <fullName evidence="2">Uncharacterized protein</fullName>
    </submittedName>
</protein>
<keyword evidence="1" id="KW-0812">Transmembrane</keyword>
<accession>A0A8J2S9R0</accession>
<keyword evidence="3" id="KW-1185">Reference proteome</keyword>
<dbReference type="EMBL" id="CAKKNE010000001">
    <property type="protein sequence ID" value="CAH0366051.1"/>
    <property type="molecule type" value="Genomic_DNA"/>
</dbReference>
<dbReference type="OrthoDB" id="10265293at2759"/>
<dbReference type="Proteomes" id="UP000789595">
    <property type="component" value="Unassembled WGS sequence"/>
</dbReference>
<organism evidence="2 3">
    <name type="scientific">Pelagomonas calceolata</name>
    <dbReference type="NCBI Taxonomy" id="35677"/>
    <lineage>
        <taxon>Eukaryota</taxon>
        <taxon>Sar</taxon>
        <taxon>Stramenopiles</taxon>
        <taxon>Ochrophyta</taxon>
        <taxon>Pelagophyceae</taxon>
        <taxon>Pelagomonadales</taxon>
        <taxon>Pelagomonadaceae</taxon>
        <taxon>Pelagomonas</taxon>
    </lineage>
</organism>
<evidence type="ECO:0000313" key="3">
    <source>
        <dbReference type="Proteomes" id="UP000789595"/>
    </source>
</evidence>
<evidence type="ECO:0000256" key="1">
    <source>
        <dbReference type="SAM" id="Phobius"/>
    </source>
</evidence>
<dbReference type="AlphaFoldDB" id="A0A8J2S9R0"/>
<comment type="caution">
    <text evidence="2">The sequence shown here is derived from an EMBL/GenBank/DDBJ whole genome shotgun (WGS) entry which is preliminary data.</text>
</comment>
<evidence type="ECO:0000313" key="2">
    <source>
        <dbReference type="EMBL" id="CAH0366051.1"/>
    </source>
</evidence>
<reference evidence="2" key="1">
    <citation type="submission" date="2021-11" db="EMBL/GenBank/DDBJ databases">
        <authorList>
            <consortium name="Genoscope - CEA"/>
            <person name="William W."/>
        </authorList>
    </citation>
    <scope>NUCLEOTIDE SEQUENCE</scope>
</reference>
<name>A0A8J2S9R0_9STRA</name>
<keyword evidence="1" id="KW-0472">Membrane</keyword>
<gene>
    <name evidence="2" type="ORF">PECAL_1P25210</name>
</gene>
<feature type="transmembrane region" description="Helical" evidence="1">
    <location>
        <begin position="71"/>
        <end position="91"/>
    </location>
</feature>
<keyword evidence="1" id="KW-1133">Transmembrane helix</keyword>
<proteinExistence type="predicted"/>
<sequence length="145" mass="15376">MAVTRGKTRAAKAKGGLVKQAMTLIALASSAFILLPAGRDIVSYKTSILPGEAETRPLMTMAHSSSRTGMWGIWGLNHCFVALLKVAAILAKDKEQLKKLWVLTAATTAYVAKWNSDVADYGGDLGGFVVVCGLQTLSIGYLAFA</sequence>